<evidence type="ECO:0000256" key="5">
    <source>
        <dbReference type="ARBA" id="ARBA00022925"/>
    </source>
</evidence>
<protein>
    <submittedName>
        <fullName evidence="15">OPN4</fullName>
    </submittedName>
</protein>
<evidence type="ECO:0000313" key="15">
    <source>
        <dbReference type="EMBL" id="CAC5385363.1"/>
    </source>
</evidence>
<dbReference type="GO" id="GO:0009881">
    <property type="term" value="F:photoreceptor activity"/>
    <property type="evidence" value="ECO:0007669"/>
    <property type="project" value="UniProtKB-KW"/>
</dbReference>
<proteinExistence type="inferred from homology"/>
<organism evidence="15 16">
    <name type="scientific">Mytilus coruscus</name>
    <name type="common">Sea mussel</name>
    <dbReference type="NCBI Taxonomy" id="42192"/>
    <lineage>
        <taxon>Eukaryota</taxon>
        <taxon>Metazoa</taxon>
        <taxon>Spiralia</taxon>
        <taxon>Lophotrochozoa</taxon>
        <taxon>Mollusca</taxon>
        <taxon>Bivalvia</taxon>
        <taxon>Autobranchia</taxon>
        <taxon>Pteriomorphia</taxon>
        <taxon>Mytilida</taxon>
        <taxon>Mytiloidea</taxon>
        <taxon>Mytilidae</taxon>
        <taxon>Mytilinae</taxon>
        <taxon>Mytilus</taxon>
    </lineage>
</organism>
<dbReference type="PRINTS" id="PR00237">
    <property type="entry name" value="GPCRRHODOPSN"/>
</dbReference>
<feature type="transmembrane region" description="Helical" evidence="13">
    <location>
        <begin position="58"/>
        <end position="88"/>
    </location>
</feature>
<gene>
    <name evidence="15" type="ORF">MCOR_20913</name>
</gene>
<evidence type="ECO:0000256" key="2">
    <source>
        <dbReference type="ARBA" id="ARBA00022543"/>
    </source>
</evidence>
<dbReference type="PROSITE" id="PS00238">
    <property type="entry name" value="OPSIN"/>
    <property type="match status" value="1"/>
</dbReference>
<comment type="similarity">
    <text evidence="12">Belongs to the G-protein coupled receptor 1 family.</text>
</comment>
<evidence type="ECO:0000256" key="4">
    <source>
        <dbReference type="ARBA" id="ARBA00022692"/>
    </source>
</evidence>
<evidence type="ECO:0000256" key="13">
    <source>
        <dbReference type="SAM" id="Phobius"/>
    </source>
</evidence>
<evidence type="ECO:0000256" key="9">
    <source>
        <dbReference type="ARBA" id="ARBA00023136"/>
    </source>
</evidence>
<dbReference type="PROSITE" id="PS00237">
    <property type="entry name" value="G_PROTEIN_RECEP_F1_1"/>
    <property type="match status" value="1"/>
</dbReference>
<dbReference type="InterPro" id="IPR017452">
    <property type="entry name" value="GPCR_Rhodpsn_7TM"/>
</dbReference>
<dbReference type="Proteomes" id="UP000507470">
    <property type="component" value="Unassembled WGS sequence"/>
</dbReference>
<dbReference type="GO" id="GO:0016020">
    <property type="term" value="C:membrane"/>
    <property type="evidence" value="ECO:0007669"/>
    <property type="project" value="UniProtKB-SubCell"/>
</dbReference>
<dbReference type="Gene3D" id="1.20.1070.10">
    <property type="entry name" value="Rhodopsin 7-helix transmembrane proteins"/>
    <property type="match status" value="1"/>
</dbReference>
<evidence type="ECO:0000256" key="7">
    <source>
        <dbReference type="ARBA" id="ARBA00022991"/>
    </source>
</evidence>
<evidence type="ECO:0000313" key="16">
    <source>
        <dbReference type="Proteomes" id="UP000507470"/>
    </source>
</evidence>
<accession>A0A6J8BNI3</accession>
<evidence type="ECO:0000256" key="10">
    <source>
        <dbReference type="ARBA" id="ARBA00023170"/>
    </source>
</evidence>
<dbReference type="AlphaFoldDB" id="A0A6J8BNI3"/>
<evidence type="ECO:0000256" key="3">
    <source>
        <dbReference type="ARBA" id="ARBA00022606"/>
    </source>
</evidence>
<keyword evidence="5" id="KW-0681">Retinal protein</keyword>
<feature type="transmembrane region" description="Helical" evidence="13">
    <location>
        <begin position="109"/>
        <end position="131"/>
    </location>
</feature>
<dbReference type="InterPro" id="IPR050125">
    <property type="entry name" value="GPCR_opsins"/>
</dbReference>
<dbReference type="GO" id="GO:0004930">
    <property type="term" value="F:G protein-coupled receptor activity"/>
    <property type="evidence" value="ECO:0007669"/>
    <property type="project" value="UniProtKB-KW"/>
</dbReference>
<keyword evidence="6 13" id="KW-1133">Transmembrane helix</keyword>
<keyword evidence="10 12" id="KW-0675">Receptor</keyword>
<dbReference type="PANTHER" id="PTHR24240">
    <property type="entry name" value="OPSIN"/>
    <property type="match status" value="1"/>
</dbReference>
<dbReference type="OrthoDB" id="10044919at2759"/>
<keyword evidence="7" id="KW-0157">Chromophore</keyword>
<keyword evidence="11 12" id="KW-0807">Transducer</keyword>
<keyword evidence="2" id="KW-0600">Photoreceptor protein</keyword>
<keyword evidence="8 12" id="KW-0297">G-protein coupled receptor</keyword>
<keyword evidence="3" id="KW-0716">Sensory transduction</keyword>
<evidence type="ECO:0000256" key="8">
    <source>
        <dbReference type="ARBA" id="ARBA00023040"/>
    </source>
</evidence>
<evidence type="ECO:0000256" key="6">
    <source>
        <dbReference type="ARBA" id="ARBA00022989"/>
    </source>
</evidence>
<evidence type="ECO:0000256" key="1">
    <source>
        <dbReference type="ARBA" id="ARBA00004141"/>
    </source>
</evidence>
<evidence type="ECO:0000259" key="14">
    <source>
        <dbReference type="PROSITE" id="PS50262"/>
    </source>
</evidence>
<dbReference type="SUPFAM" id="SSF81321">
    <property type="entry name" value="Family A G protein-coupled receptor-like"/>
    <property type="match status" value="1"/>
</dbReference>
<feature type="transmembrane region" description="Helical" evidence="13">
    <location>
        <begin position="209"/>
        <end position="233"/>
    </location>
</feature>
<evidence type="ECO:0000256" key="11">
    <source>
        <dbReference type="ARBA" id="ARBA00023224"/>
    </source>
</evidence>
<reference evidence="15 16" key="1">
    <citation type="submission" date="2020-06" db="EMBL/GenBank/DDBJ databases">
        <authorList>
            <person name="Li R."/>
            <person name="Bekaert M."/>
        </authorList>
    </citation>
    <scope>NUCLEOTIDE SEQUENCE [LARGE SCALE GENOMIC DNA]</scope>
    <source>
        <strain evidence="16">wild</strain>
    </source>
</reference>
<feature type="transmembrane region" description="Helical" evidence="13">
    <location>
        <begin position="245"/>
        <end position="265"/>
    </location>
</feature>
<sequence length="321" mass="36317">MDKQIERYFVHQYGLLLKMYKSLRRSANLFVLNLAVGDALLIVANIPLLVISSFRAQWIGGVIGCRLFAFFGGLSGFVCINTLTVLAIERCVVITCHLTYNNRLSNPGVVLLCVTVWIYSTVWSVLPYLGWGGHMMEGSRTSCTFDYFTKTMNNRTYLIIISVSYLKIVTVVFSRQREISHSQSNSKAVCLRISSSKERLKVEWRATKAAMILVVVFCISWTPYAIIALIGQFSDTSFITPLSSALPGLFAKMSSFFNPIIYTLLHSKYRKMIRSIFKNSGEVKYRNNSNNTQNMKVNFDRDSSSSPNMVMISRSRSTTVL</sequence>
<feature type="domain" description="G-protein coupled receptors family 1 profile" evidence="14">
    <location>
        <begin position="1"/>
        <end position="262"/>
    </location>
</feature>
<name>A0A6J8BNI3_MYTCO</name>
<feature type="transmembrane region" description="Helical" evidence="13">
    <location>
        <begin position="156"/>
        <end position="174"/>
    </location>
</feature>
<keyword evidence="9 13" id="KW-0472">Membrane</keyword>
<keyword evidence="4 12" id="KW-0812">Transmembrane</keyword>
<keyword evidence="16" id="KW-1185">Reference proteome</keyword>
<dbReference type="EMBL" id="CACVKT020003693">
    <property type="protein sequence ID" value="CAC5385363.1"/>
    <property type="molecule type" value="Genomic_DNA"/>
</dbReference>
<dbReference type="Pfam" id="PF00001">
    <property type="entry name" value="7tm_1"/>
    <property type="match status" value="1"/>
</dbReference>
<dbReference type="PROSITE" id="PS50262">
    <property type="entry name" value="G_PROTEIN_RECEP_F1_2"/>
    <property type="match status" value="1"/>
</dbReference>
<dbReference type="GO" id="GO:0007602">
    <property type="term" value="P:phototransduction"/>
    <property type="evidence" value="ECO:0007669"/>
    <property type="project" value="UniProtKB-KW"/>
</dbReference>
<feature type="transmembrane region" description="Helical" evidence="13">
    <location>
        <begin position="29"/>
        <end position="52"/>
    </location>
</feature>
<dbReference type="InterPro" id="IPR027430">
    <property type="entry name" value="Retinal_BS"/>
</dbReference>
<evidence type="ECO:0000256" key="12">
    <source>
        <dbReference type="RuleBase" id="RU000688"/>
    </source>
</evidence>
<comment type="subcellular location">
    <subcellularLocation>
        <location evidence="1">Membrane</location>
        <topology evidence="1">Multi-pass membrane protein</topology>
    </subcellularLocation>
</comment>
<dbReference type="InterPro" id="IPR000276">
    <property type="entry name" value="GPCR_Rhodpsn"/>
</dbReference>